<dbReference type="InterPro" id="IPR036277">
    <property type="entry name" value="SMC_hinge_sf"/>
</dbReference>
<dbReference type="GeneID" id="17265490"/>
<dbReference type="GO" id="GO:0008278">
    <property type="term" value="C:cohesin complex"/>
    <property type="evidence" value="ECO:0007669"/>
    <property type="project" value="TreeGrafter"/>
</dbReference>
<dbReference type="Gene3D" id="3.30.70.1620">
    <property type="match status" value="1"/>
</dbReference>
<evidence type="ECO:0000256" key="1">
    <source>
        <dbReference type="ARBA" id="ARBA00004123"/>
    </source>
</evidence>
<feature type="compositionally biased region" description="Basic and acidic residues" evidence="8">
    <location>
        <begin position="53"/>
        <end position="65"/>
    </location>
</feature>
<organism evidence="10 11">
    <name type="scientific">Emiliania huxleyi (strain CCMP1516)</name>
    <dbReference type="NCBI Taxonomy" id="280463"/>
    <lineage>
        <taxon>Eukaryota</taxon>
        <taxon>Haptista</taxon>
        <taxon>Haptophyta</taxon>
        <taxon>Prymnesiophyceae</taxon>
        <taxon>Isochrysidales</taxon>
        <taxon>Noelaerhabdaceae</taxon>
        <taxon>Emiliania</taxon>
    </lineage>
</organism>
<reference evidence="11" key="1">
    <citation type="journal article" date="2013" name="Nature">
        <title>Pan genome of the phytoplankton Emiliania underpins its global distribution.</title>
        <authorList>
            <person name="Read B.A."/>
            <person name="Kegel J."/>
            <person name="Klute M.J."/>
            <person name="Kuo A."/>
            <person name="Lefebvre S.C."/>
            <person name="Maumus F."/>
            <person name="Mayer C."/>
            <person name="Miller J."/>
            <person name="Monier A."/>
            <person name="Salamov A."/>
            <person name="Young J."/>
            <person name="Aguilar M."/>
            <person name="Claverie J.M."/>
            <person name="Frickenhaus S."/>
            <person name="Gonzalez K."/>
            <person name="Herman E.K."/>
            <person name="Lin Y.C."/>
            <person name="Napier J."/>
            <person name="Ogata H."/>
            <person name="Sarno A.F."/>
            <person name="Shmutz J."/>
            <person name="Schroeder D."/>
            <person name="de Vargas C."/>
            <person name="Verret F."/>
            <person name="von Dassow P."/>
            <person name="Valentin K."/>
            <person name="Van de Peer Y."/>
            <person name="Wheeler G."/>
            <person name="Dacks J.B."/>
            <person name="Delwiche C.F."/>
            <person name="Dyhrman S.T."/>
            <person name="Glockner G."/>
            <person name="John U."/>
            <person name="Richards T."/>
            <person name="Worden A.Z."/>
            <person name="Zhang X."/>
            <person name="Grigoriev I.V."/>
            <person name="Allen A.E."/>
            <person name="Bidle K."/>
            <person name="Borodovsky M."/>
            <person name="Bowler C."/>
            <person name="Brownlee C."/>
            <person name="Cock J.M."/>
            <person name="Elias M."/>
            <person name="Gladyshev V.N."/>
            <person name="Groth M."/>
            <person name="Guda C."/>
            <person name="Hadaegh A."/>
            <person name="Iglesias-Rodriguez M.D."/>
            <person name="Jenkins J."/>
            <person name="Jones B.M."/>
            <person name="Lawson T."/>
            <person name="Leese F."/>
            <person name="Lindquist E."/>
            <person name="Lobanov A."/>
            <person name="Lomsadze A."/>
            <person name="Malik S.B."/>
            <person name="Marsh M.E."/>
            <person name="Mackinder L."/>
            <person name="Mock T."/>
            <person name="Mueller-Roeber B."/>
            <person name="Pagarete A."/>
            <person name="Parker M."/>
            <person name="Probert I."/>
            <person name="Quesneville H."/>
            <person name="Raines C."/>
            <person name="Rensing S.A."/>
            <person name="Riano-Pachon D.M."/>
            <person name="Richier S."/>
            <person name="Rokitta S."/>
            <person name="Shiraiwa Y."/>
            <person name="Soanes D.M."/>
            <person name="van der Giezen M."/>
            <person name="Wahlund T.M."/>
            <person name="Williams B."/>
            <person name="Wilson W."/>
            <person name="Wolfe G."/>
            <person name="Wurch L.L."/>
        </authorList>
    </citation>
    <scope>NUCLEOTIDE SEQUENCE</scope>
</reference>
<accession>A0A0D3J907</accession>
<dbReference type="KEGG" id="ehx:EMIHUDRAFT_451041"/>
<dbReference type="InterPro" id="IPR027417">
    <property type="entry name" value="P-loop_NTPase"/>
</dbReference>
<keyword evidence="11" id="KW-1185">Reference proteome</keyword>
<dbReference type="Pfam" id="PF02463">
    <property type="entry name" value="SMC_N"/>
    <property type="match status" value="1"/>
</dbReference>
<dbReference type="GO" id="GO:0005524">
    <property type="term" value="F:ATP binding"/>
    <property type="evidence" value="ECO:0007669"/>
    <property type="project" value="InterPro"/>
</dbReference>
<dbReference type="eggNOG" id="KOG0018">
    <property type="taxonomic scope" value="Eukaryota"/>
</dbReference>
<keyword evidence="6" id="KW-0131">Cell cycle</keyword>
<dbReference type="SUPFAM" id="SSF52540">
    <property type="entry name" value="P-loop containing nucleoside triphosphate hydrolases"/>
    <property type="match status" value="1"/>
</dbReference>
<keyword evidence="5" id="KW-0539">Nucleus</keyword>
<keyword evidence="2" id="KW-0132">Cell division</keyword>
<dbReference type="Proteomes" id="UP000013827">
    <property type="component" value="Unassembled WGS sequence"/>
</dbReference>
<feature type="compositionally biased region" description="Polar residues" evidence="8">
    <location>
        <begin position="67"/>
        <end position="76"/>
    </location>
</feature>
<dbReference type="Pfam" id="PF06470">
    <property type="entry name" value="SMC_hinge"/>
    <property type="match status" value="1"/>
</dbReference>
<evidence type="ECO:0000256" key="3">
    <source>
        <dbReference type="ARBA" id="ARBA00022776"/>
    </source>
</evidence>
<dbReference type="AlphaFoldDB" id="A0A0D3J907"/>
<keyword evidence="4 7" id="KW-0175">Coiled coil</keyword>
<evidence type="ECO:0000256" key="7">
    <source>
        <dbReference type="SAM" id="Coils"/>
    </source>
</evidence>
<feature type="coiled-coil region" evidence="7">
    <location>
        <begin position="356"/>
        <end position="476"/>
    </location>
</feature>
<dbReference type="PANTHER" id="PTHR18937">
    <property type="entry name" value="STRUCTURAL MAINTENANCE OF CHROMOSOMES SMC FAMILY MEMBER"/>
    <property type="match status" value="1"/>
</dbReference>
<dbReference type="HOGENOM" id="CLU_001042_0_4_1"/>
<dbReference type="RefSeq" id="XP_005772421.1">
    <property type="nucleotide sequence ID" value="XM_005772364.1"/>
</dbReference>
<evidence type="ECO:0000256" key="4">
    <source>
        <dbReference type="ARBA" id="ARBA00023054"/>
    </source>
</evidence>
<keyword evidence="3" id="KW-0498">Mitosis</keyword>
<reference evidence="10" key="2">
    <citation type="submission" date="2024-10" db="UniProtKB">
        <authorList>
            <consortium name="EnsemblProtists"/>
        </authorList>
    </citation>
    <scope>IDENTIFICATION</scope>
</reference>
<evidence type="ECO:0000256" key="8">
    <source>
        <dbReference type="SAM" id="MobiDB-lite"/>
    </source>
</evidence>
<dbReference type="STRING" id="2903.R1CCC2"/>
<dbReference type="EnsemblProtists" id="EOD19992">
    <property type="protein sequence ID" value="EOD19992"/>
    <property type="gene ID" value="EMIHUDRAFT_451041"/>
</dbReference>
<feature type="coiled-coil region" evidence="7">
    <location>
        <begin position="247"/>
        <end position="324"/>
    </location>
</feature>
<sequence length="753" mass="83385">MKARRGVLEGRLGGFEERRKGLAERVAKLKAEAAECEKELQAAKRRGMSDGSTSRERQAELRESLVRLTSQLSSSKAEQRESERDRKSAEALDNLKRLIPGTFGRTFDLCKTTHRKYNAAVTIAMGKAMDAIVVEEEGVAKEGIKYLKAQKCAPETFVPLDSIRAIPERLRRLGGTKRPILDVISVSDKFAPAVQYAVGDTTGERYKVVTLDGTPRRQGGRPLGGTLINKAGLMTGGASHQDAKRANKWNEKEHQLLKARAEEAQRELASLGTADLQLTSSKEKKIKKELADLAAAAKAAEAELRSLEKKRDSRQKEVDALTTKANAVEDAVFADFSKSLNLSSVREYEQRQLVEEQQKEGRVLELQAQYDKLNSRLQFEQRKDLPRAIEKLRAAIAADDAKLKAKRAEQAKIEEKSETLRAQAATTEAELAAAKEEQDAKARKLKKELKSLSDERARLQARQAQLETDIQQLRSSRQRTFQTARLQESFSPTGLVGTGTIEGGAQAEPAGEEQEEALRAAQLDETGAAAELLRVTGEVEGMAPNMKAIEQFEEVQERLHAVEGEWDTSRSAARTVSQRFSAAQRVERFMSCFSHVSKVIDDIYKELTKVEGVPLGGTAFLSLEDPSEPYLHGIKFTAMPPAKRFRDMEQLSGGERTLAALALLFAMHDYRPSPFFVMDEIDAALDNVNVTSVAKFIRARADEGKLQFVVISLKDNFYEKAQGLVGIYRDRKLQGSNTVTLDLDAVEPLPAGA</sequence>
<feature type="compositionally biased region" description="Basic and acidic residues" evidence="8">
    <location>
        <begin position="77"/>
        <end position="89"/>
    </location>
</feature>
<dbReference type="SMART" id="SM00968">
    <property type="entry name" value="SMC_hinge"/>
    <property type="match status" value="1"/>
</dbReference>
<protein>
    <recommendedName>
        <fullName evidence="9">SMC hinge domain-containing protein</fullName>
    </recommendedName>
</protein>
<evidence type="ECO:0000256" key="5">
    <source>
        <dbReference type="ARBA" id="ARBA00023242"/>
    </source>
</evidence>
<evidence type="ECO:0000313" key="11">
    <source>
        <dbReference type="Proteomes" id="UP000013827"/>
    </source>
</evidence>
<evidence type="ECO:0000256" key="2">
    <source>
        <dbReference type="ARBA" id="ARBA00022618"/>
    </source>
</evidence>
<proteinExistence type="predicted"/>
<dbReference type="Gene3D" id="1.20.1060.20">
    <property type="match status" value="1"/>
</dbReference>
<dbReference type="InterPro" id="IPR010935">
    <property type="entry name" value="SMC_hinge"/>
</dbReference>
<feature type="region of interest" description="Disordered" evidence="8">
    <location>
        <begin position="39"/>
        <end position="89"/>
    </location>
</feature>
<dbReference type="OMA" id="YFRIKQD"/>
<evidence type="ECO:0000256" key="6">
    <source>
        <dbReference type="ARBA" id="ARBA00023306"/>
    </source>
</evidence>
<name>A0A0D3J907_EMIH1</name>
<evidence type="ECO:0000259" key="9">
    <source>
        <dbReference type="SMART" id="SM00968"/>
    </source>
</evidence>
<dbReference type="InterPro" id="IPR003395">
    <property type="entry name" value="RecF/RecN/SMC_N"/>
</dbReference>
<dbReference type="PANTHER" id="PTHR18937:SF12">
    <property type="entry name" value="STRUCTURAL MAINTENANCE OF CHROMOSOMES PROTEIN"/>
    <property type="match status" value="1"/>
</dbReference>
<dbReference type="Gene3D" id="3.40.50.300">
    <property type="entry name" value="P-loop containing nucleotide triphosphate hydrolases"/>
    <property type="match status" value="1"/>
</dbReference>
<dbReference type="GO" id="GO:0051301">
    <property type="term" value="P:cell division"/>
    <property type="evidence" value="ECO:0007669"/>
    <property type="project" value="UniProtKB-KW"/>
</dbReference>
<dbReference type="GO" id="GO:0003677">
    <property type="term" value="F:DNA binding"/>
    <property type="evidence" value="ECO:0007669"/>
    <property type="project" value="TreeGrafter"/>
</dbReference>
<dbReference type="PaxDb" id="2903-EOD19992"/>
<evidence type="ECO:0000313" key="10">
    <source>
        <dbReference type="EnsemblProtists" id="EOD19992"/>
    </source>
</evidence>
<dbReference type="GO" id="GO:0007062">
    <property type="term" value="P:sister chromatid cohesion"/>
    <property type="evidence" value="ECO:0007669"/>
    <property type="project" value="TreeGrafter"/>
</dbReference>
<feature type="domain" description="SMC hinge" evidence="9">
    <location>
        <begin position="100"/>
        <end position="207"/>
    </location>
</feature>
<dbReference type="GO" id="GO:0005634">
    <property type="term" value="C:nucleus"/>
    <property type="evidence" value="ECO:0007669"/>
    <property type="project" value="UniProtKB-SubCell"/>
</dbReference>
<dbReference type="SUPFAM" id="SSF75553">
    <property type="entry name" value="Smc hinge domain"/>
    <property type="match status" value="1"/>
</dbReference>
<comment type="subcellular location">
    <subcellularLocation>
        <location evidence="1">Nucleus</location>
    </subcellularLocation>
</comment>